<dbReference type="Pfam" id="PF01593">
    <property type="entry name" value="Amino_oxidase"/>
    <property type="match status" value="1"/>
</dbReference>
<dbReference type="InterPro" id="IPR036188">
    <property type="entry name" value="FAD/NAD-bd_sf"/>
</dbReference>
<keyword evidence="8" id="KW-1185">Reference proteome</keyword>
<comment type="similarity">
    <text evidence="2 5">Belongs to the flavin monoamine oxidase family.</text>
</comment>
<dbReference type="EMBL" id="JAKEKT020000080">
    <property type="protein sequence ID" value="KAL1638183.1"/>
    <property type="molecule type" value="Genomic_DNA"/>
</dbReference>
<dbReference type="InterPro" id="IPR050703">
    <property type="entry name" value="Flavin_MAO"/>
</dbReference>
<sequence length="493" mass="50748">MAAETVDVIIVGAGLSGLTAAREVQRAGYSCVVLEAEDRVGGMLLSVYQDSDSGNSKVAVDVGAAWLNDTTQSAIWGLVQRYGLTTETQDSEGELLREMEDGSIITGTEGNKKASTMSSFYATLGALVSTIDPAAPHTHPDAASLDRITLAQFCAQHTSTPLVSLLLNASVRYLVGAEASAVSALWFLAHCAAGSGLQNMMSARAGGGQHLRVREGTQRIALGLAGELAPGTVHLSTAVACIEQSSSSSVTVTASGGRAFHARRAILALPSTLHNTIAFRPAPLPPAKQRLADAAAAAAAAGTGFFAKATLVYDRPWWRDNDNANAPAGPLNGIFESVLGPVVYSRNTNVPALGHWSITGSVVGAPGARWGAIADREGRRRAVVEQLRNGFGAALEGGRDGVPEPVAYVEGLWTGRYAAGGGSVPVLGPGVLTAVGAAAVEPFGRVHFVGSETAVAWRGYMEGAVRSGLRGAEEVVAALGKEMEGGLQAAGKL</sequence>
<evidence type="ECO:0000256" key="4">
    <source>
        <dbReference type="ARBA" id="ARBA00048448"/>
    </source>
</evidence>
<name>A0ABR3TF79_9PEZI</name>
<evidence type="ECO:0000259" key="6">
    <source>
        <dbReference type="Pfam" id="PF01593"/>
    </source>
</evidence>
<comment type="caution">
    <text evidence="7">The sequence shown here is derived from an EMBL/GenBank/DDBJ whole genome shotgun (WGS) entry which is preliminary data.</text>
</comment>
<evidence type="ECO:0000313" key="7">
    <source>
        <dbReference type="EMBL" id="KAL1638183.1"/>
    </source>
</evidence>
<proteinExistence type="inferred from homology"/>
<dbReference type="Gene3D" id="1.10.405.10">
    <property type="entry name" value="Guanine Nucleotide Dissociation Inhibitor, domain 1"/>
    <property type="match status" value="1"/>
</dbReference>
<dbReference type="SUPFAM" id="SSF54373">
    <property type="entry name" value="FAD-linked reductases, C-terminal domain"/>
    <property type="match status" value="1"/>
</dbReference>
<dbReference type="EC" id="1.4.3.-" evidence="5"/>
<comment type="cofactor">
    <cofactor evidence="1 5">
        <name>FAD</name>
        <dbReference type="ChEBI" id="CHEBI:57692"/>
    </cofactor>
</comment>
<keyword evidence="5" id="KW-0285">Flavoprotein</keyword>
<dbReference type="PANTHER" id="PTHR43563:SF14">
    <property type="entry name" value="AMINE OXIDASE"/>
    <property type="match status" value="1"/>
</dbReference>
<dbReference type="PRINTS" id="PR00757">
    <property type="entry name" value="AMINEOXDASEF"/>
</dbReference>
<dbReference type="PANTHER" id="PTHR43563">
    <property type="entry name" value="AMINE OXIDASE"/>
    <property type="match status" value="1"/>
</dbReference>
<dbReference type="Gene3D" id="3.50.50.60">
    <property type="entry name" value="FAD/NAD(P)-binding domain"/>
    <property type="match status" value="1"/>
</dbReference>
<organism evidence="7 8">
    <name type="scientific">Diplodia intermedia</name>
    <dbReference type="NCBI Taxonomy" id="856260"/>
    <lineage>
        <taxon>Eukaryota</taxon>
        <taxon>Fungi</taxon>
        <taxon>Dikarya</taxon>
        <taxon>Ascomycota</taxon>
        <taxon>Pezizomycotina</taxon>
        <taxon>Dothideomycetes</taxon>
        <taxon>Dothideomycetes incertae sedis</taxon>
        <taxon>Botryosphaeriales</taxon>
        <taxon>Botryosphaeriaceae</taxon>
        <taxon>Diplodia</taxon>
    </lineage>
</organism>
<evidence type="ECO:0000256" key="2">
    <source>
        <dbReference type="ARBA" id="ARBA00005995"/>
    </source>
</evidence>
<keyword evidence="5" id="KW-0274">FAD</keyword>
<protein>
    <recommendedName>
        <fullName evidence="5">Amine oxidase</fullName>
        <ecNumber evidence="5">1.4.3.-</ecNumber>
    </recommendedName>
</protein>
<accession>A0ABR3TF79</accession>
<feature type="domain" description="Amine oxidase" evidence="6">
    <location>
        <begin position="15"/>
        <end position="475"/>
    </location>
</feature>
<evidence type="ECO:0000256" key="1">
    <source>
        <dbReference type="ARBA" id="ARBA00001974"/>
    </source>
</evidence>
<gene>
    <name evidence="7" type="ORF">SLS58_008923</name>
</gene>
<reference evidence="7 8" key="1">
    <citation type="journal article" date="2023" name="Plant Dis.">
        <title>First Report of Diplodia intermedia Causing Canker and Dieback Diseases on Apple Trees in Canada.</title>
        <authorList>
            <person name="Ellouze W."/>
            <person name="Ilyukhin E."/>
            <person name="Sulman M."/>
            <person name="Ali S."/>
        </authorList>
    </citation>
    <scope>NUCLEOTIDE SEQUENCE [LARGE SCALE GENOMIC DNA]</scope>
    <source>
        <strain evidence="7 8">M45-28</strain>
    </source>
</reference>
<evidence type="ECO:0000256" key="5">
    <source>
        <dbReference type="RuleBase" id="RU362067"/>
    </source>
</evidence>
<dbReference type="InterPro" id="IPR002937">
    <property type="entry name" value="Amino_oxidase"/>
</dbReference>
<comment type="catalytic activity">
    <reaction evidence="4">
        <text>a secondary aliphatic amine + O2 + H2O = a primary amine + an aldehyde + H2O2</text>
        <dbReference type="Rhea" id="RHEA:26414"/>
        <dbReference type="ChEBI" id="CHEBI:15377"/>
        <dbReference type="ChEBI" id="CHEBI:15379"/>
        <dbReference type="ChEBI" id="CHEBI:16240"/>
        <dbReference type="ChEBI" id="CHEBI:17478"/>
        <dbReference type="ChEBI" id="CHEBI:58855"/>
        <dbReference type="ChEBI" id="CHEBI:65296"/>
        <dbReference type="EC" id="1.4.3.4"/>
    </reaction>
</comment>
<dbReference type="SUPFAM" id="SSF51905">
    <property type="entry name" value="FAD/NAD(P)-binding domain"/>
    <property type="match status" value="1"/>
</dbReference>
<evidence type="ECO:0000256" key="3">
    <source>
        <dbReference type="ARBA" id="ARBA00023002"/>
    </source>
</evidence>
<keyword evidence="3 5" id="KW-0560">Oxidoreductase</keyword>
<evidence type="ECO:0000313" key="8">
    <source>
        <dbReference type="Proteomes" id="UP001521184"/>
    </source>
</evidence>
<dbReference type="Gene3D" id="3.90.660.10">
    <property type="match status" value="1"/>
</dbReference>
<dbReference type="Proteomes" id="UP001521184">
    <property type="component" value="Unassembled WGS sequence"/>
</dbReference>
<dbReference type="InterPro" id="IPR001613">
    <property type="entry name" value="Flavin_amine_oxidase"/>
</dbReference>